<evidence type="ECO:0000259" key="8">
    <source>
        <dbReference type="PROSITE" id="PS50006"/>
    </source>
</evidence>
<evidence type="ECO:0000256" key="6">
    <source>
        <dbReference type="PROSITE-ProRule" id="PRU00175"/>
    </source>
</evidence>
<feature type="domain" description="RING-type" evidence="9">
    <location>
        <begin position="353"/>
        <end position="398"/>
    </location>
</feature>
<dbReference type="STRING" id="1047168.A0A0F4GGE2"/>
<dbReference type="GO" id="GO:0000151">
    <property type="term" value="C:ubiquitin ligase complex"/>
    <property type="evidence" value="ECO:0007669"/>
    <property type="project" value="TreeGrafter"/>
</dbReference>
<dbReference type="InterPro" id="IPR008984">
    <property type="entry name" value="SMAD_FHA_dom_sf"/>
</dbReference>
<dbReference type="Gene3D" id="3.30.40.10">
    <property type="entry name" value="Zinc/RING finger domain, C3HC4 (zinc finger)"/>
    <property type="match status" value="1"/>
</dbReference>
<evidence type="ECO:0000313" key="10">
    <source>
        <dbReference type="EMBL" id="KJX96072.1"/>
    </source>
</evidence>
<dbReference type="SMART" id="SM00184">
    <property type="entry name" value="RING"/>
    <property type="match status" value="1"/>
</dbReference>
<dbReference type="SUPFAM" id="SSF49879">
    <property type="entry name" value="SMAD/FHA domain"/>
    <property type="match status" value="1"/>
</dbReference>
<dbReference type="Pfam" id="PF00498">
    <property type="entry name" value="FHA"/>
    <property type="match status" value="1"/>
</dbReference>
<dbReference type="InterPro" id="IPR013083">
    <property type="entry name" value="Znf_RING/FYVE/PHD"/>
</dbReference>
<dbReference type="EMBL" id="LAFY01000832">
    <property type="protein sequence ID" value="KJX96072.1"/>
    <property type="molecule type" value="Genomic_DNA"/>
</dbReference>
<evidence type="ECO:0000259" key="9">
    <source>
        <dbReference type="PROSITE" id="PS50089"/>
    </source>
</evidence>
<dbReference type="OrthoDB" id="687730at2759"/>
<keyword evidence="4" id="KW-0833">Ubl conjugation pathway</keyword>
<feature type="region of interest" description="Disordered" evidence="7">
    <location>
        <begin position="606"/>
        <end position="629"/>
    </location>
</feature>
<keyword evidence="5" id="KW-0862">Zinc</keyword>
<evidence type="ECO:0000313" key="11">
    <source>
        <dbReference type="Proteomes" id="UP000033647"/>
    </source>
</evidence>
<evidence type="ECO:0000256" key="3">
    <source>
        <dbReference type="ARBA" id="ARBA00022771"/>
    </source>
</evidence>
<gene>
    <name evidence="10" type="ORF">TI39_contig840g00001</name>
</gene>
<evidence type="ECO:0000256" key="1">
    <source>
        <dbReference type="ARBA" id="ARBA00022679"/>
    </source>
</evidence>
<feature type="compositionally biased region" description="Low complexity" evidence="7">
    <location>
        <begin position="522"/>
        <end position="546"/>
    </location>
</feature>
<dbReference type="PROSITE" id="PS50006">
    <property type="entry name" value="FHA_DOMAIN"/>
    <property type="match status" value="1"/>
</dbReference>
<proteinExistence type="predicted"/>
<keyword evidence="3 6" id="KW-0863">Zinc-finger</keyword>
<dbReference type="GO" id="GO:0008270">
    <property type="term" value="F:zinc ion binding"/>
    <property type="evidence" value="ECO:0007669"/>
    <property type="project" value="UniProtKB-KW"/>
</dbReference>
<feature type="compositionally biased region" description="Polar residues" evidence="7">
    <location>
        <begin position="9"/>
        <end position="28"/>
    </location>
</feature>
<feature type="region of interest" description="Disordered" evidence="7">
    <location>
        <begin position="423"/>
        <end position="475"/>
    </location>
</feature>
<feature type="compositionally biased region" description="Low complexity" evidence="7">
    <location>
        <begin position="488"/>
        <end position="499"/>
    </location>
</feature>
<dbReference type="GO" id="GO:0061630">
    <property type="term" value="F:ubiquitin protein ligase activity"/>
    <property type="evidence" value="ECO:0007669"/>
    <property type="project" value="TreeGrafter"/>
</dbReference>
<reference evidence="10 11" key="1">
    <citation type="submission" date="2015-03" db="EMBL/GenBank/DDBJ databases">
        <title>RNA-seq based gene annotation and comparative genomics of four Zymoseptoria species reveal species-specific pathogenicity related genes and transposable element activity.</title>
        <authorList>
            <person name="Grandaubert J."/>
            <person name="Bhattacharyya A."/>
            <person name="Stukenbrock E.H."/>
        </authorList>
    </citation>
    <scope>NUCLEOTIDE SEQUENCE [LARGE SCALE GENOMIC DNA]</scope>
    <source>
        <strain evidence="10 11">Zb18110</strain>
    </source>
</reference>
<dbReference type="PANTHER" id="PTHR15067:SF7">
    <property type="entry name" value="E3 UBIQUITIN-PROTEIN LIGASE DMA1-RELATED"/>
    <property type="match status" value="1"/>
</dbReference>
<name>A0A0F4GGE2_9PEZI</name>
<feature type="compositionally biased region" description="Polar residues" evidence="7">
    <location>
        <begin position="70"/>
        <end position="88"/>
    </location>
</feature>
<dbReference type="GO" id="GO:0016567">
    <property type="term" value="P:protein ubiquitination"/>
    <property type="evidence" value="ECO:0007669"/>
    <property type="project" value="TreeGrafter"/>
</dbReference>
<dbReference type="AlphaFoldDB" id="A0A0F4GGE2"/>
<evidence type="ECO:0000256" key="7">
    <source>
        <dbReference type="SAM" id="MobiDB-lite"/>
    </source>
</evidence>
<dbReference type="Gene3D" id="2.60.200.20">
    <property type="match status" value="1"/>
</dbReference>
<feature type="domain" description="FHA" evidence="8">
    <location>
        <begin position="212"/>
        <end position="271"/>
    </location>
</feature>
<dbReference type="PANTHER" id="PTHR15067">
    <property type="entry name" value="E3 UBIQUITIN-PROTEIN LIGASE RNF8"/>
    <property type="match status" value="1"/>
</dbReference>
<dbReference type="InterPro" id="IPR001841">
    <property type="entry name" value="Znf_RING"/>
</dbReference>
<evidence type="ECO:0000256" key="4">
    <source>
        <dbReference type="ARBA" id="ARBA00022786"/>
    </source>
</evidence>
<feature type="region of interest" description="Disordered" evidence="7">
    <location>
        <begin position="488"/>
        <end position="590"/>
    </location>
</feature>
<dbReference type="GO" id="GO:0032153">
    <property type="term" value="C:cell division site"/>
    <property type="evidence" value="ECO:0007669"/>
    <property type="project" value="TreeGrafter"/>
</dbReference>
<dbReference type="GO" id="GO:0006511">
    <property type="term" value="P:ubiquitin-dependent protein catabolic process"/>
    <property type="evidence" value="ECO:0007669"/>
    <property type="project" value="TreeGrafter"/>
</dbReference>
<accession>A0A0F4GGE2</accession>
<feature type="compositionally biased region" description="Polar residues" evidence="7">
    <location>
        <begin position="39"/>
        <end position="51"/>
    </location>
</feature>
<sequence length="629" mass="67733">MLGPAQPTHLPNFTTDASNSSPNTTPTRPSRLRGLSYLRTYTSNHLHSRNSAEPPPPRSPPLTRSTSSPNDVPTTASYVNRSQETPSNHRIHTAENGWIPTIQGRSGLNRDSPHPTSTSTDLASPEPQPTMTRSRTAESITSLARASNAQQSGSEDMAGSYTAAAGPSGTNGTAKDQLPAIRFIPHIESRSSRPSLQFSALSRTLKSANSVVRVGRYSERDSTSSDPNILPVGFKSKVVSRRHCEFWCTDGQWFIKDVKSSSGTFLNHVRLSSPGVESRPFPVNDGDVVQLGIDFKGGEEVIFRCVKIRVECNRNWQKSLNSFNKSAYKRLFKSALKSKTRDSDAASVNSSECSICLNPVAPCQALFVAPCSHVWHYKCVKNLIHGPSYPNFLCPNCRFVADLEDDVEPPEEDEEFEEYDEAQMAEDERNEATQQNGPNAVDRLLDASGPHRENDHDNPVPRIQSLEPTGDLDDDDFTHLIEHVSLADSPASDDPSQASHIETHDHAPTTPSRSAPIAIPVSSTARAPSAARTNSTRSTNRSTATDTDTENSRPTTEGGGGQDFSLGSSAGMTNGLMGGVDGGPMTPRNDVGPWVFDGSAGLVIGQGSGTGTGSLIGRAVDGEEGEARS</sequence>
<comment type="caution">
    <text evidence="10">The sequence shown here is derived from an EMBL/GenBank/DDBJ whole genome shotgun (WGS) entry which is preliminary data.</text>
</comment>
<feature type="region of interest" description="Disordered" evidence="7">
    <location>
        <begin position="1"/>
        <end position="175"/>
    </location>
</feature>
<evidence type="ECO:0000256" key="5">
    <source>
        <dbReference type="ARBA" id="ARBA00022833"/>
    </source>
</evidence>
<organism evidence="10 11">
    <name type="scientific">Zymoseptoria brevis</name>
    <dbReference type="NCBI Taxonomy" id="1047168"/>
    <lineage>
        <taxon>Eukaryota</taxon>
        <taxon>Fungi</taxon>
        <taxon>Dikarya</taxon>
        <taxon>Ascomycota</taxon>
        <taxon>Pezizomycotina</taxon>
        <taxon>Dothideomycetes</taxon>
        <taxon>Dothideomycetidae</taxon>
        <taxon>Mycosphaerellales</taxon>
        <taxon>Mycosphaerellaceae</taxon>
        <taxon>Zymoseptoria</taxon>
    </lineage>
</organism>
<dbReference type="Proteomes" id="UP000033647">
    <property type="component" value="Unassembled WGS sequence"/>
</dbReference>
<protein>
    <submittedName>
        <fullName evidence="10">FHA domain containing protein</fullName>
    </submittedName>
</protein>
<keyword evidence="2" id="KW-0479">Metal-binding</keyword>
<dbReference type="PROSITE" id="PS50089">
    <property type="entry name" value="ZF_RING_2"/>
    <property type="match status" value="1"/>
</dbReference>
<dbReference type="SUPFAM" id="SSF57850">
    <property type="entry name" value="RING/U-box"/>
    <property type="match status" value="1"/>
</dbReference>
<feature type="compositionally biased region" description="Basic and acidic residues" evidence="7">
    <location>
        <begin position="443"/>
        <end position="459"/>
    </location>
</feature>
<dbReference type="GO" id="GO:0005829">
    <property type="term" value="C:cytosol"/>
    <property type="evidence" value="ECO:0007669"/>
    <property type="project" value="TreeGrafter"/>
</dbReference>
<keyword evidence="1" id="KW-0808">Transferase</keyword>
<feature type="compositionally biased region" description="Polar residues" evidence="7">
    <location>
        <begin position="129"/>
        <end position="154"/>
    </location>
</feature>
<dbReference type="FunFam" id="2.60.200.20:FF:000030">
    <property type="entry name" value="FHA domain-containing protein"/>
    <property type="match status" value="1"/>
</dbReference>
<keyword evidence="11" id="KW-1185">Reference proteome</keyword>
<dbReference type="SMART" id="SM00240">
    <property type="entry name" value="FHA"/>
    <property type="match status" value="1"/>
</dbReference>
<evidence type="ECO:0000256" key="2">
    <source>
        <dbReference type="ARBA" id="ARBA00022723"/>
    </source>
</evidence>
<dbReference type="InterPro" id="IPR000253">
    <property type="entry name" value="FHA_dom"/>
</dbReference>
<dbReference type="Pfam" id="PF17123">
    <property type="entry name" value="zf-RING_11"/>
    <property type="match status" value="1"/>
</dbReference>